<dbReference type="Proteomes" id="UP000235616">
    <property type="component" value="Unassembled WGS sequence"/>
</dbReference>
<evidence type="ECO:0000313" key="2">
    <source>
        <dbReference type="Proteomes" id="UP000235616"/>
    </source>
</evidence>
<accession>A0A2N7W1K6</accession>
<protein>
    <submittedName>
        <fullName evidence="1">Uncharacterized protein</fullName>
    </submittedName>
</protein>
<proteinExistence type="predicted"/>
<sequence length="87" mass="9704">MVETRKRLRIALPLHPCVASTMPTLHASLMRRRSSHSLDVACALDDRISPACIVARDRSFIRFLPQKADAQTSATVDFDAVFRAPKV</sequence>
<gene>
    <name evidence="1" type="ORF">C0Z18_03400</name>
</gene>
<dbReference type="EMBL" id="PNYA01000002">
    <property type="protein sequence ID" value="PMS23255.1"/>
    <property type="molecule type" value="Genomic_DNA"/>
</dbReference>
<comment type="caution">
    <text evidence="1">The sequence shown here is derived from an EMBL/GenBank/DDBJ whole genome shotgun (WGS) entry which is preliminary data.</text>
</comment>
<organism evidence="1 2">
    <name type="scientific">Trinickia dabaoshanensis</name>
    <dbReference type="NCBI Taxonomy" id="564714"/>
    <lineage>
        <taxon>Bacteria</taxon>
        <taxon>Pseudomonadati</taxon>
        <taxon>Pseudomonadota</taxon>
        <taxon>Betaproteobacteria</taxon>
        <taxon>Burkholderiales</taxon>
        <taxon>Burkholderiaceae</taxon>
        <taxon>Trinickia</taxon>
    </lineage>
</organism>
<evidence type="ECO:0000313" key="1">
    <source>
        <dbReference type="EMBL" id="PMS23255.1"/>
    </source>
</evidence>
<dbReference type="AlphaFoldDB" id="A0A2N7W1K6"/>
<reference evidence="1 2" key="1">
    <citation type="submission" date="2018-01" db="EMBL/GenBank/DDBJ databases">
        <title>Whole genome analyses suggest that Burkholderia sensu lato contains two further novel genera in the rhizoxinica-symbiotica group Mycetohabitans gen. nov., and Trinickia gen. nov.: implications for the evolution of diazotrophy and nodulation in the Burkholderiaceae.</title>
        <authorList>
            <person name="Estrada-de los Santos P."/>
            <person name="Palmer M."/>
            <person name="Chavez-Ramirez B."/>
            <person name="Beukes C."/>
            <person name="Steenkamp E.T."/>
            <person name="Hirsch A.M."/>
            <person name="Manyaka P."/>
            <person name="Maluk M."/>
            <person name="Lafos M."/>
            <person name="Crook M."/>
            <person name="Gross E."/>
            <person name="Simon M.F."/>
            <person name="Bueno dos Reis Junior F."/>
            <person name="Poole P.S."/>
            <person name="Venter S.N."/>
            <person name="James E.K."/>
        </authorList>
    </citation>
    <scope>NUCLEOTIDE SEQUENCE [LARGE SCALE GENOMIC DNA]</scope>
    <source>
        <strain evidence="1 2">GIMN1.004</strain>
    </source>
</reference>
<keyword evidence="2" id="KW-1185">Reference proteome</keyword>
<name>A0A2N7W1K6_9BURK</name>